<name>A0A2I0HSJ2_PUNGR</name>
<evidence type="ECO:0000313" key="3">
    <source>
        <dbReference type="Proteomes" id="UP000233551"/>
    </source>
</evidence>
<evidence type="ECO:0000313" key="2">
    <source>
        <dbReference type="EMBL" id="PKI34662.1"/>
    </source>
</evidence>
<proteinExistence type="predicted"/>
<sequence>MNSVPSFGRVSSCGKPVGQNRVLTADTEQERRLKRMEETIRALQANDARPDAHYGDYSLFPGMRLPPKFKIPEFKTYEGTTDPRHHLRHYRGKMLQYWDEAQQIQLFHSTLRGVCYSHLLAHTSSFSDLIEAGKKLDVDIKLGRMEGPASKEEKSSKKVPATSSSSGGRRGKEVSVNAVNTAHQASQQYLMNFTSAPPVAPSYAPHAPQYWPQPLPIQSTILHYRLHPHLLCQAAVGFTGIDAPLTPFVIDVPAREPYSDDKVPWTYEGSVGSLEQQLGVMGITRSGLVYENSAVTDKGKALAAKTEVIPGVPRAPSKRVTEEEAEAFMRITKASEHKVAEQMAKSPAHISVGNWCMP</sequence>
<dbReference type="Proteomes" id="UP000233551">
    <property type="component" value="Unassembled WGS sequence"/>
</dbReference>
<evidence type="ECO:0000256" key="1">
    <source>
        <dbReference type="SAM" id="MobiDB-lite"/>
    </source>
</evidence>
<accession>A0A2I0HSJ2</accession>
<gene>
    <name evidence="2" type="ORF">CRG98_044948</name>
</gene>
<reference evidence="2 3" key="1">
    <citation type="submission" date="2017-11" db="EMBL/GenBank/DDBJ databases">
        <title>De-novo sequencing of pomegranate (Punica granatum L.) genome.</title>
        <authorList>
            <person name="Akparov Z."/>
            <person name="Amiraslanov A."/>
            <person name="Hajiyeva S."/>
            <person name="Abbasov M."/>
            <person name="Kaur K."/>
            <person name="Hamwieh A."/>
            <person name="Solovyev V."/>
            <person name="Salamov A."/>
            <person name="Braich B."/>
            <person name="Kosarev P."/>
            <person name="Mahmoud A."/>
            <person name="Hajiyev E."/>
            <person name="Babayeva S."/>
            <person name="Izzatullayeva V."/>
            <person name="Mammadov A."/>
            <person name="Mammadov A."/>
            <person name="Sharifova S."/>
            <person name="Ojaghi J."/>
            <person name="Eynullazada K."/>
            <person name="Bayramov B."/>
            <person name="Abdulazimova A."/>
            <person name="Shahmuradov I."/>
        </authorList>
    </citation>
    <scope>NUCLEOTIDE SEQUENCE [LARGE SCALE GENOMIC DNA]</scope>
    <source>
        <strain evidence="3">cv. AG2017</strain>
        <tissue evidence="2">Leaf</tissue>
    </source>
</reference>
<dbReference type="PANTHER" id="PTHR32108:SF9">
    <property type="entry name" value="REVERSE TRANSCRIPTASE RNASE H-LIKE DOMAIN-CONTAINING PROTEIN"/>
    <property type="match status" value="1"/>
</dbReference>
<dbReference type="PANTHER" id="PTHR32108">
    <property type="entry name" value="DNA-DIRECTED RNA POLYMERASE SUBUNIT ALPHA"/>
    <property type="match status" value="1"/>
</dbReference>
<dbReference type="AlphaFoldDB" id="A0A2I0HSJ2"/>
<feature type="region of interest" description="Disordered" evidence="1">
    <location>
        <begin position="147"/>
        <end position="173"/>
    </location>
</feature>
<protein>
    <submittedName>
        <fullName evidence="2">Uncharacterized protein</fullName>
    </submittedName>
</protein>
<feature type="compositionally biased region" description="Basic and acidic residues" evidence="1">
    <location>
        <begin position="147"/>
        <end position="156"/>
    </location>
</feature>
<organism evidence="2 3">
    <name type="scientific">Punica granatum</name>
    <name type="common">Pomegranate</name>
    <dbReference type="NCBI Taxonomy" id="22663"/>
    <lineage>
        <taxon>Eukaryota</taxon>
        <taxon>Viridiplantae</taxon>
        <taxon>Streptophyta</taxon>
        <taxon>Embryophyta</taxon>
        <taxon>Tracheophyta</taxon>
        <taxon>Spermatophyta</taxon>
        <taxon>Magnoliopsida</taxon>
        <taxon>eudicotyledons</taxon>
        <taxon>Gunneridae</taxon>
        <taxon>Pentapetalae</taxon>
        <taxon>rosids</taxon>
        <taxon>malvids</taxon>
        <taxon>Myrtales</taxon>
        <taxon>Lythraceae</taxon>
        <taxon>Punica</taxon>
    </lineage>
</organism>
<keyword evidence="3" id="KW-1185">Reference proteome</keyword>
<comment type="caution">
    <text evidence="2">The sequence shown here is derived from an EMBL/GenBank/DDBJ whole genome shotgun (WGS) entry which is preliminary data.</text>
</comment>
<dbReference type="EMBL" id="PGOL01005784">
    <property type="protein sequence ID" value="PKI34662.1"/>
    <property type="molecule type" value="Genomic_DNA"/>
</dbReference>